<evidence type="ECO:0000313" key="11">
    <source>
        <dbReference type="EMBL" id="KIJ62605.1"/>
    </source>
</evidence>
<evidence type="ECO:0008006" key="13">
    <source>
        <dbReference type="Google" id="ProtNLM"/>
    </source>
</evidence>
<evidence type="ECO:0000256" key="2">
    <source>
        <dbReference type="ARBA" id="ARBA00006175"/>
    </source>
</evidence>
<proteinExistence type="inferred from homology"/>
<dbReference type="Pfam" id="PF00230">
    <property type="entry name" value="MIP"/>
    <property type="match status" value="1"/>
</dbReference>
<feature type="transmembrane region" description="Helical" evidence="10">
    <location>
        <begin position="144"/>
        <end position="164"/>
    </location>
</feature>
<dbReference type="PANTHER" id="PTHR43829">
    <property type="entry name" value="AQUAPORIN OR AQUAGLYCEROPORIN RELATED"/>
    <property type="match status" value="1"/>
</dbReference>
<sequence length="343" mass="36844">MSQEILEKHEDTRLESVSSHTHHTAHHAGPTINTLPFDECSHCTRYPNRWSKIRYFLREPFAEFLGTMILVVFGTGVNCQVFLSQDSRVEAVPRGDFLSLNFGWAAGVALGVWAAGGISGGHINPAVTIALAVFRGFPWKKVPVYILAQLLGGICGGGIVYANYFHSIDIVEGGPGIRTISGSGDLLATYAASFLTPVSCFFSEFLGSAMLMIGVLAVTDGRNGPPPPGLVPLALFIVILGIGTSMGMNTSYALNPARDLGPRLVTAMVGYGSAVFEYRNQYWIWCTILGPVLGMLFGAFTYDMLVYTGGESIVNKPDAQATKRHLHACPQQQGKLPAGVDSA</sequence>
<evidence type="ECO:0000256" key="8">
    <source>
        <dbReference type="ARBA" id="ARBA00034651"/>
    </source>
</evidence>
<feature type="transmembrane region" description="Helical" evidence="10">
    <location>
        <begin position="230"/>
        <end position="254"/>
    </location>
</feature>
<protein>
    <recommendedName>
        <fullName evidence="13">Aquaporin</fullName>
    </recommendedName>
</protein>
<comment type="subcellular location">
    <subcellularLocation>
        <location evidence="1">Membrane</location>
        <topology evidence="1">Multi-pass membrane protein</topology>
    </subcellularLocation>
</comment>
<dbReference type="SUPFAM" id="SSF81338">
    <property type="entry name" value="Aquaporin-like"/>
    <property type="match status" value="1"/>
</dbReference>
<reference evidence="11 12" key="1">
    <citation type="submission" date="2014-04" db="EMBL/GenBank/DDBJ databases">
        <title>Evolutionary Origins and Diversification of the Mycorrhizal Mutualists.</title>
        <authorList>
            <consortium name="DOE Joint Genome Institute"/>
            <consortium name="Mycorrhizal Genomics Consortium"/>
            <person name="Kohler A."/>
            <person name="Kuo A."/>
            <person name="Nagy L.G."/>
            <person name="Floudas D."/>
            <person name="Copeland A."/>
            <person name="Barry K.W."/>
            <person name="Cichocki N."/>
            <person name="Veneault-Fourrey C."/>
            <person name="LaButti K."/>
            <person name="Lindquist E.A."/>
            <person name="Lipzen A."/>
            <person name="Lundell T."/>
            <person name="Morin E."/>
            <person name="Murat C."/>
            <person name="Riley R."/>
            <person name="Ohm R."/>
            <person name="Sun H."/>
            <person name="Tunlid A."/>
            <person name="Henrissat B."/>
            <person name="Grigoriev I.V."/>
            <person name="Hibbett D.S."/>
            <person name="Martin F."/>
        </authorList>
    </citation>
    <scope>NUCLEOTIDE SEQUENCE [LARGE SCALE GENOMIC DNA]</scope>
    <source>
        <strain evidence="11 12">MD-312</strain>
    </source>
</reference>
<dbReference type="InterPro" id="IPR023271">
    <property type="entry name" value="Aquaporin-like"/>
</dbReference>
<dbReference type="OrthoDB" id="3222at2759"/>
<feature type="transmembrane region" description="Helical" evidence="10">
    <location>
        <begin position="194"/>
        <end position="218"/>
    </location>
</feature>
<evidence type="ECO:0000256" key="4">
    <source>
        <dbReference type="ARBA" id="ARBA00022692"/>
    </source>
</evidence>
<dbReference type="InterPro" id="IPR000425">
    <property type="entry name" value="MIP"/>
</dbReference>
<organism evidence="11 12">
    <name type="scientific">Hydnomerulius pinastri MD-312</name>
    <dbReference type="NCBI Taxonomy" id="994086"/>
    <lineage>
        <taxon>Eukaryota</taxon>
        <taxon>Fungi</taxon>
        <taxon>Dikarya</taxon>
        <taxon>Basidiomycota</taxon>
        <taxon>Agaricomycotina</taxon>
        <taxon>Agaricomycetes</taxon>
        <taxon>Agaricomycetidae</taxon>
        <taxon>Boletales</taxon>
        <taxon>Boletales incertae sedis</taxon>
        <taxon>Leucogyrophana</taxon>
    </lineage>
</organism>
<keyword evidence="7 10" id="KW-0472">Membrane</keyword>
<name>A0A0C9VWQ9_9AGAM</name>
<keyword evidence="12" id="KW-1185">Reference proteome</keyword>
<dbReference type="PROSITE" id="PS00221">
    <property type="entry name" value="MIP"/>
    <property type="match status" value="1"/>
</dbReference>
<comment type="similarity">
    <text evidence="2 9">Belongs to the MIP/aquaporin (TC 1.A.8) family.</text>
</comment>
<evidence type="ECO:0000256" key="7">
    <source>
        <dbReference type="ARBA" id="ARBA00023136"/>
    </source>
</evidence>
<keyword evidence="5" id="KW-0677">Repeat</keyword>
<dbReference type="InterPro" id="IPR050363">
    <property type="entry name" value="MIP/Aquaporin"/>
</dbReference>
<dbReference type="GO" id="GO:0015254">
    <property type="term" value="F:glycerol channel activity"/>
    <property type="evidence" value="ECO:0007669"/>
    <property type="project" value="TreeGrafter"/>
</dbReference>
<evidence type="ECO:0000256" key="3">
    <source>
        <dbReference type="ARBA" id="ARBA00022448"/>
    </source>
</evidence>
<dbReference type="CDD" id="cd00333">
    <property type="entry name" value="MIP"/>
    <property type="match status" value="1"/>
</dbReference>
<gene>
    <name evidence="11" type="ORF">HYDPIDRAFT_114262</name>
</gene>
<feature type="transmembrane region" description="Helical" evidence="10">
    <location>
        <begin position="61"/>
        <end position="83"/>
    </location>
</feature>
<evidence type="ECO:0000256" key="10">
    <source>
        <dbReference type="SAM" id="Phobius"/>
    </source>
</evidence>
<dbReference type="NCBIfam" id="TIGR00861">
    <property type="entry name" value="MIP"/>
    <property type="match status" value="1"/>
</dbReference>
<keyword evidence="4 9" id="KW-0812">Transmembrane</keyword>
<dbReference type="GO" id="GO:0015250">
    <property type="term" value="F:water channel activity"/>
    <property type="evidence" value="ECO:0007669"/>
    <property type="project" value="TreeGrafter"/>
</dbReference>
<dbReference type="Gene3D" id="1.20.1080.10">
    <property type="entry name" value="Glycerol uptake facilitator protein"/>
    <property type="match status" value="1"/>
</dbReference>
<evidence type="ECO:0000256" key="1">
    <source>
        <dbReference type="ARBA" id="ARBA00004141"/>
    </source>
</evidence>
<dbReference type="PRINTS" id="PR00783">
    <property type="entry name" value="MINTRINSICP"/>
</dbReference>
<evidence type="ECO:0000256" key="9">
    <source>
        <dbReference type="RuleBase" id="RU000477"/>
    </source>
</evidence>
<dbReference type="HOGENOM" id="CLU_020019_9_0_1"/>
<evidence type="ECO:0000256" key="5">
    <source>
        <dbReference type="ARBA" id="ARBA00022737"/>
    </source>
</evidence>
<feature type="transmembrane region" description="Helical" evidence="10">
    <location>
        <begin position="282"/>
        <end position="302"/>
    </location>
</feature>
<comment type="catalytic activity">
    <reaction evidence="8">
        <text>H2O(in) = H2O(out)</text>
        <dbReference type="Rhea" id="RHEA:29667"/>
        <dbReference type="ChEBI" id="CHEBI:15377"/>
    </reaction>
</comment>
<dbReference type="AlphaFoldDB" id="A0A0C9VWQ9"/>
<dbReference type="InterPro" id="IPR022357">
    <property type="entry name" value="MIP_CS"/>
</dbReference>
<keyword evidence="6 10" id="KW-1133">Transmembrane helix</keyword>
<keyword evidence="3 9" id="KW-0813">Transport</keyword>
<dbReference type="EMBL" id="KN839854">
    <property type="protein sequence ID" value="KIJ62605.1"/>
    <property type="molecule type" value="Genomic_DNA"/>
</dbReference>
<dbReference type="GO" id="GO:0005886">
    <property type="term" value="C:plasma membrane"/>
    <property type="evidence" value="ECO:0007669"/>
    <property type="project" value="TreeGrafter"/>
</dbReference>
<dbReference type="FunFam" id="1.20.1080.10:FF:000027">
    <property type="entry name" value="MIP aquaporin"/>
    <property type="match status" value="1"/>
</dbReference>
<feature type="transmembrane region" description="Helical" evidence="10">
    <location>
        <begin position="103"/>
        <end position="132"/>
    </location>
</feature>
<dbReference type="PANTHER" id="PTHR43829:SF9">
    <property type="entry name" value="AQUAPORIN-9"/>
    <property type="match status" value="1"/>
</dbReference>
<evidence type="ECO:0000313" key="12">
    <source>
        <dbReference type="Proteomes" id="UP000053820"/>
    </source>
</evidence>
<accession>A0A0C9VWQ9</accession>
<evidence type="ECO:0000256" key="6">
    <source>
        <dbReference type="ARBA" id="ARBA00022989"/>
    </source>
</evidence>
<dbReference type="Proteomes" id="UP000053820">
    <property type="component" value="Unassembled WGS sequence"/>
</dbReference>